<feature type="transmembrane region" description="Helical" evidence="9">
    <location>
        <begin position="25"/>
        <end position="49"/>
    </location>
</feature>
<dbReference type="OrthoDB" id="28208at2759"/>
<evidence type="ECO:0000256" key="3">
    <source>
        <dbReference type="ARBA" id="ARBA00022448"/>
    </source>
</evidence>
<keyword evidence="4 9" id="KW-0812">Transmembrane</keyword>
<evidence type="ECO:0000256" key="5">
    <source>
        <dbReference type="ARBA" id="ARBA00022970"/>
    </source>
</evidence>
<reference evidence="11" key="1">
    <citation type="journal article" date="2020" name="Fungal Divers.">
        <title>Resolving the Mortierellaceae phylogeny through synthesis of multi-gene phylogenetics and phylogenomics.</title>
        <authorList>
            <person name="Vandepol N."/>
            <person name="Liber J."/>
            <person name="Desiro A."/>
            <person name="Na H."/>
            <person name="Kennedy M."/>
            <person name="Barry K."/>
            <person name="Grigoriev I.V."/>
            <person name="Miller A.N."/>
            <person name="O'Donnell K."/>
            <person name="Stajich J.E."/>
            <person name="Bonito G."/>
        </authorList>
    </citation>
    <scope>NUCLEOTIDE SEQUENCE</scope>
    <source>
        <strain evidence="11">MES-2147</strain>
    </source>
</reference>
<feature type="domain" description="Amino acid transporter transmembrane" evidence="10">
    <location>
        <begin position="57"/>
        <end position="276"/>
    </location>
</feature>
<evidence type="ECO:0000256" key="6">
    <source>
        <dbReference type="ARBA" id="ARBA00022989"/>
    </source>
</evidence>
<keyword evidence="7 9" id="KW-0472">Membrane</keyword>
<dbReference type="PANTHER" id="PTHR22950:SF458">
    <property type="entry name" value="SODIUM-COUPLED NEUTRAL AMINO ACID TRANSPORTER 11-RELATED"/>
    <property type="match status" value="1"/>
</dbReference>
<comment type="caution">
    <text evidence="11">The sequence shown here is derived from an EMBL/GenBank/DDBJ whole genome shotgun (WGS) entry which is preliminary data.</text>
</comment>
<keyword evidence="6 9" id="KW-1133">Transmembrane helix</keyword>
<feature type="region of interest" description="Disordered" evidence="8">
    <location>
        <begin position="292"/>
        <end position="316"/>
    </location>
</feature>
<feature type="transmembrane region" description="Helical" evidence="9">
    <location>
        <begin position="61"/>
        <end position="82"/>
    </location>
</feature>
<accession>A0A9P6J481</accession>
<dbReference type="Proteomes" id="UP000749646">
    <property type="component" value="Unassembled WGS sequence"/>
</dbReference>
<dbReference type="AlphaFoldDB" id="A0A9P6J481"/>
<protein>
    <recommendedName>
        <fullName evidence="10">Amino acid transporter transmembrane domain-containing protein</fullName>
    </recommendedName>
</protein>
<evidence type="ECO:0000313" key="12">
    <source>
        <dbReference type="Proteomes" id="UP000749646"/>
    </source>
</evidence>
<evidence type="ECO:0000256" key="1">
    <source>
        <dbReference type="ARBA" id="ARBA00004141"/>
    </source>
</evidence>
<dbReference type="EMBL" id="JAAAHW010006419">
    <property type="protein sequence ID" value="KAF9961327.1"/>
    <property type="molecule type" value="Genomic_DNA"/>
</dbReference>
<dbReference type="GO" id="GO:0005774">
    <property type="term" value="C:vacuolar membrane"/>
    <property type="evidence" value="ECO:0007669"/>
    <property type="project" value="TreeGrafter"/>
</dbReference>
<proteinExistence type="inferred from homology"/>
<feature type="transmembrane region" description="Helical" evidence="9">
    <location>
        <begin position="247"/>
        <end position="273"/>
    </location>
</feature>
<evidence type="ECO:0000256" key="8">
    <source>
        <dbReference type="SAM" id="MobiDB-lite"/>
    </source>
</evidence>
<evidence type="ECO:0000256" key="2">
    <source>
        <dbReference type="ARBA" id="ARBA00008066"/>
    </source>
</evidence>
<name>A0A9P6J481_9FUNG</name>
<feature type="domain" description="Amino acid transporter transmembrane" evidence="10">
    <location>
        <begin position="2"/>
        <end position="51"/>
    </location>
</feature>
<sequence>AINILNCTVGSGVLALPFALKDCGFGLGLTLSVVVGILCWLALYVLIITGKRIGVYKSIGSLAKASIISVATLPPILLVVAIRGVHYAPKHERSYAFVGDNVFPAIGVMAFAMLCTQTAFLNFQTMKQPTRRAWAQATSLAVFFSWLVSFAFATFGFIAFGFDVEANIFNSFPVTDGMINIGRGLLGFSMFLTFPQAFYPARTALHSTLGHEDNTKIPTDKEHLFTTIGLFIPILICGMLIKDLGLIYQLVGGLCSTFLAYIIPGLCYFLVFWRNEDGTYFSKSPLKDYDGIIGKGETGHQRNDEEEDDSLKEEEEERLLKKKVAAADHKLNQGHEEEAIAVAKTTTPPFAGSRIVSYGAISQSSSPSPFTSTTSFSSGTLPVSTTSSESRVSGTKTRRIGQSSTRRTTDLRMDIGAGILVIFGVFVMVVATTMTLKKMLSAA</sequence>
<feature type="compositionally biased region" description="Polar residues" evidence="8">
    <location>
        <begin position="379"/>
        <end position="406"/>
    </location>
</feature>
<evidence type="ECO:0000256" key="7">
    <source>
        <dbReference type="ARBA" id="ARBA00023136"/>
    </source>
</evidence>
<feature type="transmembrane region" description="Helical" evidence="9">
    <location>
        <begin position="181"/>
        <end position="201"/>
    </location>
</feature>
<dbReference type="PANTHER" id="PTHR22950">
    <property type="entry name" value="AMINO ACID TRANSPORTER"/>
    <property type="match status" value="1"/>
</dbReference>
<comment type="subcellular location">
    <subcellularLocation>
        <location evidence="1">Membrane</location>
        <topology evidence="1">Multi-pass membrane protein</topology>
    </subcellularLocation>
</comment>
<dbReference type="Pfam" id="PF01490">
    <property type="entry name" value="Aa_trans"/>
    <property type="match status" value="2"/>
</dbReference>
<feature type="non-terminal residue" evidence="11">
    <location>
        <position position="443"/>
    </location>
</feature>
<feature type="transmembrane region" description="Helical" evidence="9">
    <location>
        <begin position="222"/>
        <end position="241"/>
    </location>
</feature>
<feature type="region of interest" description="Disordered" evidence="8">
    <location>
        <begin position="362"/>
        <end position="407"/>
    </location>
</feature>
<feature type="transmembrane region" description="Helical" evidence="9">
    <location>
        <begin position="415"/>
        <end position="436"/>
    </location>
</feature>
<keyword evidence="3" id="KW-0813">Transport</keyword>
<dbReference type="InterPro" id="IPR013057">
    <property type="entry name" value="AA_transpt_TM"/>
</dbReference>
<evidence type="ECO:0000259" key="10">
    <source>
        <dbReference type="Pfam" id="PF01490"/>
    </source>
</evidence>
<evidence type="ECO:0000256" key="9">
    <source>
        <dbReference type="SAM" id="Phobius"/>
    </source>
</evidence>
<keyword evidence="5" id="KW-0029">Amino-acid transport</keyword>
<evidence type="ECO:0000313" key="11">
    <source>
        <dbReference type="EMBL" id="KAF9961327.1"/>
    </source>
</evidence>
<feature type="compositionally biased region" description="Low complexity" evidence="8">
    <location>
        <begin position="364"/>
        <end position="378"/>
    </location>
</feature>
<organism evidence="11 12">
    <name type="scientific">Modicella reniformis</name>
    <dbReference type="NCBI Taxonomy" id="1440133"/>
    <lineage>
        <taxon>Eukaryota</taxon>
        <taxon>Fungi</taxon>
        <taxon>Fungi incertae sedis</taxon>
        <taxon>Mucoromycota</taxon>
        <taxon>Mortierellomycotina</taxon>
        <taxon>Mortierellomycetes</taxon>
        <taxon>Mortierellales</taxon>
        <taxon>Mortierellaceae</taxon>
        <taxon>Modicella</taxon>
    </lineage>
</organism>
<feature type="transmembrane region" description="Helical" evidence="9">
    <location>
        <begin position="133"/>
        <end position="161"/>
    </location>
</feature>
<feature type="transmembrane region" description="Helical" evidence="9">
    <location>
        <begin position="102"/>
        <end position="121"/>
    </location>
</feature>
<feature type="compositionally biased region" description="Acidic residues" evidence="8">
    <location>
        <begin position="304"/>
        <end position="316"/>
    </location>
</feature>
<gene>
    <name evidence="11" type="ORF">BGZ65_010887</name>
</gene>
<keyword evidence="12" id="KW-1185">Reference proteome</keyword>
<dbReference type="GO" id="GO:0015179">
    <property type="term" value="F:L-amino acid transmembrane transporter activity"/>
    <property type="evidence" value="ECO:0007669"/>
    <property type="project" value="TreeGrafter"/>
</dbReference>
<evidence type="ECO:0000256" key="4">
    <source>
        <dbReference type="ARBA" id="ARBA00022692"/>
    </source>
</evidence>
<comment type="similarity">
    <text evidence="2">Belongs to the amino acid/polyamine transporter 2 family.</text>
</comment>